<protein>
    <recommendedName>
        <fullName evidence="4">Fcf2 pre-rRNA processing C-terminal domain-containing protein</fullName>
    </recommendedName>
</protein>
<evidence type="ECO:0000256" key="1">
    <source>
        <dbReference type="ARBA" id="ARBA00004604"/>
    </source>
</evidence>
<dbReference type="PANTHER" id="PTHR21686">
    <property type="entry name" value="DEOXYNUCLEOTIDYLTRANSFERASE TERMINAL-INTERACTING PROTEIN 2"/>
    <property type="match status" value="1"/>
</dbReference>
<organism evidence="5 6">
    <name type="scientific">Caenorhabditis angaria</name>
    <dbReference type="NCBI Taxonomy" id="860376"/>
    <lineage>
        <taxon>Eukaryota</taxon>
        <taxon>Metazoa</taxon>
        <taxon>Ecdysozoa</taxon>
        <taxon>Nematoda</taxon>
        <taxon>Chromadorea</taxon>
        <taxon>Rhabditida</taxon>
        <taxon>Rhabditina</taxon>
        <taxon>Rhabditomorpha</taxon>
        <taxon>Rhabditoidea</taxon>
        <taxon>Rhabditidae</taxon>
        <taxon>Peloderinae</taxon>
        <taxon>Caenorhabditis</taxon>
    </lineage>
</organism>
<dbReference type="Proteomes" id="UP001152747">
    <property type="component" value="Unassembled WGS sequence"/>
</dbReference>
<proteinExistence type="predicted"/>
<evidence type="ECO:0000259" key="4">
    <source>
        <dbReference type="Pfam" id="PF08698"/>
    </source>
</evidence>
<dbReference type="Pfam" id="PF08698">
    <property type="entry name" value="Fcf2"/>
    <property type="match status" value="1"/>
</dbReference>
<comment type="subcellular location">
    <subcellularLocation>
        <location evidence="1">Nucleus</location>
        <location evidence="1">Nucleolus</location>
    </subcellularLocation>
</comment>
<evidence type="ECO:0000256" key="3">
    <source>
        <dbReference type="SAM" id="MobiDB-lite"/>
    </source>
</evidence>
<sequence>MSSLYYKKLRKQQNNESSSSEDSDSDVEVPTKKIKVTQPRVEDVSVGADDLFVIDRDADEGAKGTSEILPQDLLGNSHLQPYEMDKDLKKLLEKAITGPKFEANHQPQVRLMGTNAQARLRKTEREKTKGDQWFNMPATELTEENKRDLEMLQMRNVLDPLAHYKRNDRGVLPKYFQVGKVVDAPEDYYSSRMLKKERKKTMVDELLYNEESLVKTKKKYTEIKQAEQKKRRGAFQKFGYKKSHKQQREGKKK</sequence>
<accession>A0A9P1IBE7</accession>
<dbReference type="GO" id="GO:0005730">
    <property type="term" value="C:nucleolus"/>
    <property type="evidence" value="ECO:0007669"/>
    <property type="project" value="UniProtKB-SubCell"/>
</dbReference>
<evidence type="ECO:0000313" key="5">
    <source>
        <dbReference type="EMBL" id="CAI5442802.1"/>
    </source>
</evidence>
<dbReference type="OrthoDB" id="427886at2759"/>
<evidence type="ECO:0000313" key="6">
    <source>
        <dbReference type="Proteomes" id="UP001152747"/>
    </source>
</evidence>
<dbReference type="GO" id="GO:0003723">
    <property type="term" value="F:RNA binding"/>
    <property type="evidence" value="ECO:0007669"/>
    <property type="project" value="TreeGrafter"/>
</dbReference>
<dbReference type="InterPro" id="IPR039883">
    <property type="entry name" value="Fcf2/DNTTIP2"/>
</dbReference>
<reference evidence="5" key="1">
    <citation type="submission" date="2022-11" db="EMBL/GenBank/DDBJ databases">
        <authorList>
            <person name="Kikuchi T."/>
        </authorList>
    </citation>
    <scope>NUCLEOTIDE SEQUENCE</scope>
    <source>
        <strain evidence="5">PS1010</strain>
    </source>
</reference>
<keyword evidence="6" id="KW-1185">Reference proteome</keyword>
<keyword evidence="2" id="KW-0539">Nucleus</keyword>
<dbReference type="InterPro" id="IPR014810">
    <property type="entry name" value="Fcf2_C"/>
</dbReference>
<comment type="caution">
    <text evidence="5">The sequence shown here is derived from an EMBL/GenBank/DDBJ whole genome shotgun (WGS) entry which is preliminary data.</text>
</comment>
<name>A0A9P1IBE7_9PELO</name>
<dbReference type="EMBL" id="CANHGI010000002">
    <property type="protein sequence ID" value="CAI5442802.1"/>
    <property type="molecule type" value="Genomic_DNA"/>
</dbReference>
<dbReference type="AlphaFoldDB" id="A0A9P1IBE7"/>
<evidence type="ECO:0000256" key="2">
    <source>
        <dbReference type="ARBA" id="ARBA00023242"/>
    </source>
</evidence>
<gene>
    <name evidence="5" type="ORF">CAMP_LOCUS5439</name>
</gene>
<dbReference type="PANTHER" id="PTHR21686:SF12">
    <property type="entry name" value="DEOXYNUCLEOTIDYLTRANSFERASE TERMINAL-INTERACTING PROTEIN 2"/>
    <property type="match status" value="1"/>
</dbReference>
<feature type="region of interest" description="Disordered" evidence="3">
    <location>
        <begin position="224"/>
        <end position="253"/>
    </location>
</feature>
<feature type="compositionally biased region" description="Basic residues" evidence="3">
    <location>
        <begin position="229"/>
        <end position="245"/>
    </location>
</feature>
<feature type="region of interest" description="Disordered" evidence="3">
    <location>
        <begin position="1"/>
        <end position="34"/>
    </location>
</feature>
<feature type="domain" description="Fcf2 pre-rRNA processing C-terminal" evidence="4">
    <location>
        <begin position="126"/>
        <end position="219"/>
    </location>
</feature>
<dbReference type="GO" id="GO:0006396">
    <property type="term" value="P:RNA processing"/>
    <property type="evidence" value="ECO:0007669"/>
    <property type="project" value="TreeGrafter"/>
</dbReference>